<dbReference type="Pfam" id="PF04981">
    <property type="entry name" value="NMD3"/>
    <property type="match status" value="1"/>
</dbReference>
<dbReference type="PANTHER" id="PTHR12746">
    <property type="entry name" value="NONSENSE-MEDIATED MRNA DECAY PROTEIN 3"/>
    <property type="match status" value="1"/>
</dbReference>
<feature type="domain" description="Nmd3 N-terminal" evidence="1">
    <location>
        <begin position="8"/>
        <end position="238"/>
    </location>
</feature>
<dbReference type="InterPro" id="IPR039768">
    <property type="entry name" value="Nmd3"/>
</dbReference>
<dbReference type="AlphaFoldDB" id="A0A124G4Z9"/>
<proteinExistence type="predicted"/>
<dbReference type="GO" id="GO:0043023">
    <property type="term" value="F:ribosomal large subunit binding"/>
    <property type="evidence" value="ECO:0007669"/>
    <property type="project" value="InterPro"/>
</dbReference>
<protein>
    <recommendedName>
        <fullName evidence="1">Nmd3 N-terminal domain-containing protein</fullName>
    </recommendedName>
</protein>
<sequence>MTIQTIICPRCGQPTEEGLCPRCRVADTRVLTCENYVTAVYCPVCDSQKRGKTWSDLRTPREDLITEMAISAVSIHEDVKNPRVTVRSEEIASNRTACTVDVEGTLYSIPVHETCQVEIHWQKEACDRCSRISGGYYEGIVQVRATNRKINAYEREVATSIAEQTEDSLQESGDRLSFISELKESRDGVDITVGSQHLGQMLTRAITGALGGRYTTHPKLMGEKEGKALYRITYSIRLPYYQKGDVVVSRGNYFEVRDVDGQRLRVFDLQTGMTRTLAESEIERIIGSVRDAEAALVVFTQPGLVGLMDPKTYKTRELTPVPWTFPVEGQPIRVLRDEEQDRLIIVG</sequence>
<dbReference type="PATRIC" id="fig|2198.3.peg.808"/>
<gene>
    <name evidence="2" type="ORF">XE10_0952</name>
</gene>
<dbReference type="GO" id="GO:0005737">
    <property type="term" value="C:cytoplasm"/>
    <property type="evidence" value="ECO:0007669"/>
    <property type="project" value="TreeGrafter"/>
</dbReference>
<comment type="caution">
    <text evidence="2">The sequence shown here is derived from an EMBL/GenBank/DDBJ whole genome shotgun (WGS) entry which is preliminary data.</text>
</comment>
<reference evidence="3" key="1">
    <citation type="journal article" date="2015" name="MBio">
        <title>Genome-Resolved Metagenomic Analysis Reveals Roles for Candidate Phyla and Other Microbial Community Members in Biogeochemical Transformations in Oil Reservoirs.</title>
        <authorList>
            <person name="Hu P."/>
            <person name="Tom L."/>
            <person name="Singh A."/>
            <person name="Thomas B.C."/>
            <person name="Baker B.J."/>
            <person name="Piceno Y.M."/>
            <person name="Andersen G.L."/>
            <person name="Banfield J.F."/>
        </authorList>
    </citation>
    <scope>NUCLEOTIDE SEQUENCE [LARGE SCALE GENOMIC DNA]</scope>
</reference>
<evidence type="ECO:0000313" key="3">
    <source>
        <dbReference type="Proteomes" id="UP000054598"/>
    </source>
</evidence>
<dbReference type="Proteomes" id="UP000054598">
    <property type="component" value="Unassembled WGS sequence"/>
</dbReference>
<organism evidence="2 3">
    <name type="scientific">Methanoculleus marisnigri</name>
    <dbReference type="NCBI Taxonomy" id="2198"/>
    <lineage>
        <taxon>Archaea</taxon>
        <taxon>Methanobacteriati</taxon>
        <taxon>Methanobacteriota</taxon>
        <taxon>Stenosarchaea group</taxon>
        <taxon>Methanomicrobia</taxon>
        <taxon>Methanomicrobiales</taxon>
        <taxon>Methanomicrobiaceae</taxon>
        <taxon>Methanoculleus</taxon>
    </lineage>
</organism>
<accession>A0A124G4Z9</accession>
<dbReference type="EMBL" id="LGHE01000092">
    <property type="protein sequence ID" value="KUL01668.1"/>
    <property type="molecule type" value="Genomic_DNA"/>
</dbReference>
<dbReference type="PANTHER" id="PTHR12746:SF2">
    <property type="entry name" value="60S RIBOSOMAL EXPORT PROTEIN NMD3"/>
    <property type="match status" value="1"/>
</dbReference>
<dbReference type="InterPro" id="IPR007064">
    <property type="entry name" value="Nmd3_N"/>
</dbReference>
<evidence type="ECO:0000259" key="1">
    <source>
        <dbReference type="Pfam" id="PF04981"/>
    </source>
</evidence>
<name>A0A124G4Z9_9EURY</name>
<evidence type="ECO:0000313" key="2">
    <source>
        <dbReference type="EMBL" id="KUL01668.1"/>
    </source>
</evidence>